<organism evidence="4 5">
    <name type="scientific">Mesorhabditis belari</name>
    <dbReference type="NCBI Taxonomy" id="2138241"/>
    <lineage>
        <taxon>Eukaryota</taxon>
        <taxon>Metazoa</taxon>
        <taxon>Ecdysozoa</taxon>
        <taxon>Nematoda</taxon>
        <taxon>Chromadorea</taxon>
        <taxon>Rhabditida</taxon>
        <taxon>Rhabditina</taxon>
        <taxon>Rhabditomorpha</taxon>
        <taxon>Rhabditoidea</taxon>
        <taxon>Rhabditidae</taxon>
        <taxon>Mesorhabditinae</taxon>
        <taxon>Mesorhabditis</taxon>
    </lineage>
</organism>
<feature type="transmembrane region" description="Helical" evidence="2">
    <location>
        <begin position="169"/>
        <end position="188"/>
    </location>
</feature>
<feature type="transmembrane region" description="Helical" evidence="2">
    <location>
        <begin position="101"/>
        <end position="121"/>
    </location>
</feature>
<dbReference type="GO" id="GO:0006506">
    <property type="term" value="P:GPI anchor biosynthetic process"/>
    <property type="evidence" value="ECO:0007669"/>
    <property type="project" value="TreeGrafter"/>
</dbReference>
<accession>A0AAF3EYD3</accession>
<keyword evidence="2" id="KW-0472">Membrane</keyword>
<name>A0AAF3EYD3_9BILA</name>
<dbReference type="InterPro" id="IPR019402">
    <property type="entry name" value="CWH43_N"/>
</dbReference>
<dbReference type="GO" id="GO:0005789">
    <property type="term" value="C:endoplasmic reticulum membrane"/>
    <property type="evidence" value="ECO:0007669"/>
    <property type="project" value="TreeGrafter"/>
</dbReference>
<dbReference type="AlphaFoldDB" id="A0AAF3EYD3"/>
<feature type="region of interest" description="Disordered" evidence="1">
    <location>
        <begin position="294"/>
        <end position="319"/>
    </location>
</feature>
<feature type="transmembrane region" description="Helical" evidence="2">
    <location>
        <begin position="236"/>
        <end position="261"/>
    </location>
</feature>
<dbReference type="PANTHER" id="PTHR12892:SF15">
    <property type="entry name" value="POST-GPI ATTACHMENT TO PROTEINS FACTOR 2-LIKE"/>
    <property type="match status" value="1"/>
</dbReference>
<evidence type="ECO:0000313" key="5">
    <source>
        <dbReference type="WBParaSite" id="MBELARI_LOCUS19229"/>
    </source>
</evidence>
<protein>
    <recommendedName>
        <fullName evidence="3">CWH43-like N-terminal domain-containing protein</fullName>
    </recommendedName>
</protein>
<proteinExistence type="predicted"/>
<evidence type="ECO:0000256" key="2">
    <source>
        <dbReference type="SAM" id="Phobius"/>
    </source>
</evidence>
<sequence>MSAPYSLEKTSSACSLENSENGSSRELVMTQEDVLAKNIKLRSMMLLGALLPGVGCYFCVAWAYVFQLDVVRNFTTIGCEQTHSWVPPVSYTIGYWMPQKYIWMFIVTFHFPARIIFIVLYRRLFLGNSPRHPSYGCILKCYLVTLWLEPIGLLSVSVLDITLFELHAFSYALWLIPFNFNMLFNVILHHFSRIRASNDTHEITWRIKLFLLLTGLTLSLSTAVSYPIFMNSCNVYAYYAFSIAEYLLVGYNSLFHFLAYWEFPELKISIGFTQLHTVERIKIVPQRIVEARQLKKNKNQQDNDRNNNDNEEKKIHEKF</sequence>
<feature type="transmembrane region" description="Helical" evidence="2">
    <location>
        <begin position="209"/>
        <end position="230"/>
    </location>
</feature>
<dbReference type="PANTHER" id="PTHR12892">
    <property type="entry name" value="FGF RECEPTOR ACTIVATING PROTEIN 1"/>
    <property type="match status" value="1"/>
</dbReference>
<keyword evidence="2" id="KW-0812">Transmembrane</keyword>
<reference evidence="5" key="1">
    <citation type="submission" date="2024-02" db="UniProtKB">
        <authorList>
            <consortium name="WormBaseParasite"/>
        </authorList>
    </citation>
    <scope>IDENTIFICATION</scope>
</reference>
<evidence type="ECO:0000313" key="4">
    <source>
        <dbReference type="Proteomes" id="UP000887575"/>
    </source>
</evidence>
<keyword evidence="4" id="KW-1185">Reference proteome</keyword>
<feature type="transmembrane region" description="Helical" evidence="2">
    <location>
        <begin position="142"/>
        <end position="163"/>
    </location>
</feature>
<dbReference type="Proteomes" id="UP000887575">
    <property type="component" value="Unassembled WGS sequence"/>
</dbReference>
<dbReference type="WBParaSite" id="MBELARI_LOCUS19229">
    <property type="protein sequence ID" value="MBELARI_LOCUS19229"/>
    <property type="gene ID" value="MBELARI_LOCUS19229"/>
</dbReference>
<keyword evidence="2" id="KW-1133">Transmembrane helix</keyword>
<evidence type="ECO:0000256" key="1">
    <source>
        <dbReference type="SAM" id="MobiDB-lite"/>
    </source>
</evidence>
<dbReference type="GO" id="GO:0000139">
    <property type="term" value="C:Golgi membrane"/>
    <property type="evidence" value="ECO:0007669"/>
    <property type="project" value="InterPro"/>
</dbReference>
<feature type="transmembrane region" description="Helical" evidence="2">
    <location>
        <begin position="45"/>
        <end position="65"/>
    </location>
</feature>
<dbReference type="InterPro" id="IPR039545">
    <property type="entry name" value="PGAP2"/>
</dbReference>
<feature type="domain" description="CWH43-like N-terminal" evidence="3">
    <location>
        <begin position="45"/>
        <end position="265"/>
    </location>
</feature>
<dbReference type="Pfam" id="PF10277">
    <property type="entry name" value="Frag1"/>
    <property type="match status" value="1"/>
</dbReference>
<evidence type="ECO:0000259" key="3">
    <source>
        <dbReference type="Pfam" id="PF10277"/>
    </source>
</evidence>